<dbReference type="Gene3D" id="1.20.1600.10">
    <property type="entry name" value="Outer membrane efflux proteins (OEP)"/>
    <property type="match status" value="1"/>
</dbReference>
<dbReference type="SUPFAM" id="SSF56954">
    <property type="entry name" value="Outer membrane efflux proteins (OEP)"/>
    <property type="match status" value="1"/>
</dbReference>
<proteinExistence type="inferred from homology"/>
<dbReference type="GO" id="GO:0015562">
    <property type="term" value="F:efflux transmembrane transporter activity"/>
    <property type="evidence" value="ECO:0007669"/>
    <property type="project" value="InterPro"/>
</dbReference>
<dbReference type="PROSITE" id="PS51257">
    <property type="entry name" value="PROKAR_LIPOPROTEIN"/>
    <property type="match status" value="1"/>
</dbReference>
<evidence type="ECO:0000256" key="2">
    <source>
        <dbReference type="ARBA" id="ARBA00007613"/>
    </source>
</evidence>
<evidence type="ECO:0000256" key="9">
    <source>
        <dbReference type="RuleBase" id="RU362097"/>
    </source>
</evidence>
<reference evidence="10 11" key="1">
    <citation type="submission" date="2020-08" db="EMBL/GenBank/DDBJ databases">
        <title>Genomic Encyclopedia of Type Strains, Phase IV (KMG-IV): sequencing the most valuable type-strain genomes for metagenomic binning, comparative biology and taxonomic classification.</title>
        <authorList>
            <person name="Goeker M."/>
        </authorList>
    </citation>
    <scope>NUCLEOTIDE SEQUENCE [LARGE SCALE GENOMIC DNA]</scope>
    <source>
        <strain evidence="10 11">DSM 18233</strain>
    </source>
</reference>
<comment type="similarity">
    <text evidence="2 9">Belongs to the outer membrane factor (OMF) (TC 1.B.17) family.</text>
</comment>
<keyword evidence="4 9" id="KW-0812">Transmembrane</keyword>
<evidence type="ECO:0000256" key="4">
    <source>
        <dbReference type="ARBA" id="ARBA00022692"/>
    </source>
</evidence>
<dbReference type="Proteomes" id="UP000543030">
    <property type="component" value="Unassembled WGS sequence"/>
</dbReference>
<dbReference type="InterPro" id="IPR010131">
    <property type="entry name" value="MdtP/NodT-like"/>
</dbReference>
<name>A0A840RGC4_9NEIS</name>
<comment type="caution">
    <text evidence="10">The sequence shown here is derived from an EMBL/GenBank/DDBJ whole genome shotgun (WGS) entry which is preliminary data.</text>
</comment>
<dbReference type="NCBIfam" id="TIGR01845">
    <property type="entry name" value="outer_NodT"/>
    <property type="match status" value="1"/>
</dbReference>
<evidence type="ECO:0000256" key="5">
    <source>
        <dbReference type="ARBA" id="ARBA00022729"/>
    </source>
</evidence>
<dbReference type="RefSeq" id="WP_184102055.1">
    <property type="nucleotide sequence ID" value="NZ_JACHHN010000006.1"/>
</dbReference>
<evidence type="ECO:0000256" key="6">
    <source>
        <dbReference type="ARBA" id="ARBA00023136"/>
    </source>
</evidence>
<keyword evidence="11" id="KW-1185">Reference proteome</keyword>
<keyword evidence="5" id="KW-0732">Signal</keyword>
<accession>A0A840RGC4</accession>
<organism evidence="10 11">
    <name type="scientific">Silvimonas terrae</name>
    <dbReference type="NCBI Taxonomy" id="300266"/>
    <lineage>
        <taxon>Bacteria</taxon>
        <taxon>Pseudomonadati</taxon>
        <taxon>Pseudomonadota</taxon>
        <taxon>Betaproteobacteria</taxon>
        <taxon>Neisseriales</taxon>
        <taxon>Chitinibacteraceae</taxon>
        <taxon>Silvimonas</taxon>
    </lineage>
</organism>
<dbReference type="AlphaFoldDB" id="A0A840RGC4"/>
<keyword evidence="6 9" id="KW-0472">Membrane</keyword>
<evidence type="ECO:0000313" key="10">
    <source>
        <dbReference type="EMBL" id="MBB5192385.1"/>
    </source>
</evidence>
<comment type="subcellular location">
    <subcellularLocation>
        <location evidence="9">Cell membrane</location>
        <topology evidence="9">Lipid-anchor</topology>
    </subcellularLocation>
    <subcellularLocation>
        <location evidence="1">Membrane</location>
    </subcellularLocation>
</comment>
<evidence type="ECO:0000256" key="8">
    <source>
        <dbReference type="ARBA" id="ARBA00023288"/>
    </source>
</evidence>
<keyword evidence="7 9" id="KW-0564">Palmitate</keyword>
<dbReference type="Gene3D" id="2.20.200.10">
    <property type="entry name" value="Outer membrane efflux proteins (OEP)"/>
    <property type="match status" value="1"/>
</dbReference>
<dbReference type="EMBL" id="JACHHN010000006">
    <property type="protein sequence ID" value="MBB5192385.1"/>
    <property type="molecule type" value="Genomic_DNA"/>
</dbReference>
<evidence type="ECO:0000256" key="3">
    <source>
        <dbReference type="ARBA" id="ARBA00022452"/>
    </source>
</evidence>
<dbReference type="Pfam" id="PF02321">
    <property type="entry name" value="OEP"/>
    <property type="match status" value="2"/>
</dbReference>
<keyword evidence="3 9" id="KW-1134">Transmembrane beta strand</keyword>
<dbReference type="PANTHER" id="PTHR30203:SF20">
    <property type="entry name" value="MULTIDRUG RESISTANCE OUTER MEMBRANE PROTEIN MDTP-RELATED"/>
    <property type="match status" value="1"/>
</dbReference>
<sequence>MKQKLAFGILVLLAGCASIPDDHPTVQMRDAAAAQLSTQLKLAQEGWPAARWWTRYHDDQLNALVDAALKGSPSLAVAQSRVALAQTTVSQARAADGLNVDASIRATRELTSKYGIYPPPLAGNWITDTEPMINASYDFDWWGKHKAEIASALGETAAAQADYAAAEQQLTAAVAQAYFDWQADQARIQIVEQQRDVQDHLHQIAARRVQSGLDTDAVQRSARGDVANQDSVIAQLRTSERKDREALRALVGATGDVASIDQLKAVPLPTTAGGVPTDLGLNLLSRRPDLQAARWRVEASVKRTDADKAAFYPDINISAFIGFSSISLDDFLKRGTRTMGITPGISFPIFDNGRLSAGLQGDRAQRDVIIAQYNQALVNAVQDVANQGIALQGLSDQEKAMTAYLRATEAVRDNQQRRMQNGLTDQGSVLRAQLPVLLIQEQLLILKNRQLAAEIGLTHALGGGYEAPADTVAQAK</sequence>
<keyword evidence="8 9" id="KW-0449">Lipoprotein</keyword>
<evidence type="ECO:0000256" key="7">
    <source>
        <dbReference type="ARBA" id="ARBA00023139"/>
    </source>
</evidence>
<evidence type="ECO:0000313" key="11">
    <source>
        <dbReference type="Proteomes" id="UP000543030"/>
    </source>
</evidence>
<evidence type="ECO:0000256" key="1">
    <source>
        <dbReference type="ARBA" id="ARBA00004370"/>
    </source>
</evidence>
<dbReference type="GO" id="GO:0005886">
    <property type="term" value="C:plasma membrane"/>
    <property type="evidence" value="ECO:0007669"/>
    <property type="project" value="UniProtKB-SubCell"/>
</dbReference>
<dbReference type="InterPro" id="IPR003423">
    <property type="entry name" value="OMP_efflux"/>
</dbReference>
<protein>
    <submittedName>
        <fullName evidence="10">Multidrug efflux system outer membrane protein</fullName>
    </submittedName>
</protein>
<gene>
    <name evidence="10" type="ORF">HNQ50_003126</name>
</gene>
<dbReference type="PANTHER" id="PTHR30203">
    <property type="entry name" value="OUTER MEMBRANE CATION EFFLUX PROTEIN"/>
    <property type="match status" value="1"/>
</dbReference>